<keyword evidence="2" id="KW-1185">Reference proteome</keyword>
<protein>
    <submittedName>
        <fullName evidence="1">Uncharacterized protein</fullName>
    </submittedName>
</protein>
<evidence type="ECO:0000313" key="2">
    <source>
        <dbReference type="Proteomes" id="UP000017052"/>
    </source>
</evidence>
<dbReference type="Proteomes" id="UP000017052">
    <property type="component" value="Unassembled WGS sequence"/>
</dbReference>
<dbReference type="EMBL" id="ACVN02000303">
    <property type="protein sequence ID" value="ERK50530.1"/>
    <property type="molecule type" value="Genomic_DNA"/>
</dbReference>
<sequence>MEPGHEDREYPAAAAFVEAGIALPQWSPVMKTGNTVRT</sequence>
<comment type="caution">
    <text evidence="1">The sequence shown here is derived from an EMBL/GenBank/DDBJ whole genome shotgun (WGS) entry which is preliminary data.</text>
</comment>
<gene>
    <name evidence="1" type="ORF">HMPREF0682_2491</name>
</gene>
<dbReference type="AlphaFoldDB" id="U2PJ22"/>
<organism evidence="1 2">
    <name type="scientific">Propionibacterium acidifaciens F0233</name>
    <dbReference type="NCBI Taxonomy" id="553198"/>
    <lineage>
        <taxon>Bacteria</taxon>
        <taxon>Bacillati</taxon>
        <taxon>Actinomycetota</taxon>
        <taxon>Actinomycetes</taxon>
        <taxon>Propionibacteriales</taxon>
        <taxon>Propionibacteriaceae</taxon>
        <taxon>Propionibacterium</taxon>
    </lineage>
</organism>
<name>U2PJ22_9ACTN</name>
<evidence type="ECO:0000313" key="1">
    <source>
        <dbReference type="EMBL" id="ERK50530.1"/>
    </source>
</evidence>
<accession>U2PJ22</accession>
<reference evidence="1" key="1">
    <citation type="submission" date="2013-08" db="EMBL/GenBank/DDBJ databases">
        <authorList>
            <person name="Durkin A.S."/>
            <person name="Haft D.R."/>
            <person name="McCorrison J."/>
            <person name="Torralba M."/>
            <person name="Gillis M."/>
            <person name="Haft D.H."/>
            <person name="Methe B."/>
            <person name="Sutton G."/>
            <person name="Nelson K.E."/>
        </authorList>
    </citation>
    <scope>NUCLEOTIDE SEQUENCE [LARGE SCALE GENOMIC DNA]</scope>
    <source>
        <strain evidence="1">F0233</strain>
    </source>
</reference>
<proteinExistence type="predicted"/>